<dbReference type="Gene3D" id="2.60.40.10">
    <property type="entry name" value="Immunoglobulins"/>
    <property type="match status" value="1"/>
</dbReference>
<evidence type="ECO:0000313" key="5">
    <source>
        <dbReference type="EMBL" id="PIS42657.1"/>
    </source>
</evidence>
<dbReference type="InterPro" id="IPR028994">
    <property type="entry name" value="Integrin_alpha_N"/>
</dbReference>
<dbReference type="EMBL" id="PEXU01000030">
    <property type="protein sequence ID" value="PIS42657.1"/>
    <property type="molecule type" value="Genomic_DNA"/>
</dbReference>
<evidence type="ECO:0000256" key="2">
    <source>
        <dbReference type="ARBA" id="ARBA00022737"/>
    </source>
</evidence>
<dbReference type="Pfam" id="PF25021">
    <property type="entry name" value="TEN_NHL"/>
    <property type="match status" value="1"/>
</dbReference>
<dbReference type="InterPro" id="IPR056822">
    <property type="entry name" value="TEN_NHL"/>
</dbReference>
<dbReference type="InterPro" id="IPR013517">
    <property type="entry name" value="FG-GAP"/>
</dbReference>
<dbReference type="SUPFAM" id="SSF81296">
    <property type="entry name" value="E set domains"/>
    <property type="match status" value="1"/>
</dbReference>
<dbReference type="AlphaFoldDB" id="A0A2H0YVY2"/>
<name>A0A2H0YVY2_9BACT</name>
<dbReference type="SUPFAM" id="SSF50956">
    <property type="entry name" value="Thermostable phytase (3-phytase)"/>
    <property type="match status" value="1"/>
</dbReference>
<dbReference type="SUPFAM" id="SSF101898">
    <property type="entry name" value="NHL repeat"/>
    <property type="match status" value="1"/>
</dbReference>
<protein>
    <recommendedName>
        <fullName evidence="4">Teneurin NHL domain-containing protein</fullName>
    </recommendedName>
</protein>
<dbReference type="PANTHER" id="PTHR46388">
    <property type="entry name" value="NHL REPEAT-CONTAINING PROTEIN 2"/>
    <property type="match status" value="1"/>
</dbReference>
<sequence>MGYLKRHSFFILLVLFSGVLFMVPLLGQAAYGDAATFVGKIYDGDGGQALNAYFDFPEDITVDNSGNFYLADTYNNVVRKIAANGKVSTVAGSGSYGDKTGSASQAEFALLKGVAVDDSGNVYVADTANNKVKKVKSSGSVETLVSNGLNGPEGVAVFGSILYIADTGNNALKKVSISGGSVTTVTSSLNHPKKIAINSNGSSIYVANSGNYKVVKVNSSTGSVSLVAGSGSPGYQEGTGAQAKFENIWGVTLVDDNTLFISDGDGYSDVIREIDLTTNATSLFASDTNMASINYPSGLVSYGNYIYVANQGIGTIEKFNNISEDLERGASEKFAGAERFGNRNGSAASALFGRPYDLVMTSDRTYIYVADNNKIRRITRATGQVSHVIGHSVDNYREGTDQNPAVRFSTIQGIAVNSDGTALYVADRWNNRIRKIDLTASPVRSSLISGAGLINTTGSENNGYQEGVKCSGEFDTGKGACAYLNNPAGIAIDPNNEYLYLTDTGNNRIRKVRISDGQTTLIAGSGAAGFADGTGSAAKFNKPFGITIDNVGEYLYVADTNNHRIRRIKINTGAVTTLAGSGNAGYRDAIGTDAVFSFPEYVKWAPDDNLYVTEVGSHRIRLVDTKTAVTKLIAGSGERGFKNGSATQAEFNNLKGLAVDLIDKKLYVADSWNDLIRSVDVTGAAPYTDPAPAVVGVYPSVQEIAGRSSDTKMVQVSGSNFRHGASVKFGSHLANKVYVQAANYLAIELPFGQMSGGYYDVMVTNSDGQSDVLESGFEVTVNGVTPKIEHAIDETLPFVGNRPVVTGTGFFTHDEEFRGGFFTAAADLTGDGQAEIVVGTDEGFGPQVKVFDSEGNIVSMFFAYATSLRSGVRVAVGDVNGDGTKEIITAPGPGGRPHIRIFNGDGTLFYPGFFALDGLFQGGAFITAGDVNGDGKDEIIVTAGPGGGAQVTVHNAEGTILANFFAYDQHTFRKGIKAATLDFDNDGRYEIITGPVIGAPHVQMFSIQPNLVKQLNPGFYAFDPNYQGGISVAGGDVNGDSVDDIIVGVGADADPVVRIFNKTAAQIMHEYLVYSETFRGGVNVNAGDTDSDGKAELLVIPHSEGGANLRIIDVE</sequence>
<keyword evidence="1" id="KW-0732">Signal</keyword>
<dbReference type="SMART" id="SM00135">
    <property type="entry name" value="LY"/>
    <property type="match status" value="4"/>
</dbReference>
<keyword evidence="2" id="KW-0677">Repeat</keyword>
<reference evidence="5 6" key="1">
    <citation type="submission" date="2017-09" db="EMBL/GenBank/DDBJ databases">
        <title>Depth-based differentiation of microbial function through sediment-hosted aquifers and enrichment of novel symbionts in the deep terrestrial subsurface.</title>
        <authorList>
            <person name="Probst A.J."/>
            <person name="Ladd B."/>
            <person name="Jarett J.K."/>
            <person name="Geller-Mcgrath D.E."/>
            <person name="Sieber C.M."/>
            <person name="Emerson J.B."/>
            <person name="Anantharaman K."/>
            <person name="Thomas B.C."/>
            <person name="Malmstrom R."/>
            <person name="Stieglmeier M."/>
            <person name="Klingl A."/>
            <person name="Woyke T."/>
            <person name="Ryan C.M."/>
            <person name="Banfield J.F."/>
        </authorList>
    </citation>
    <scope>NUCLEOTIDE SEQUENCE [LARGE SCALE GENOMIC DNA]</scope>
    <source>
        <strain evidence="5">CG08_land_8_20_14_0_20_40_16</strain>
    </source>
</reference>
<dbReference type="Gene3D" id="2.130.10.130">
    <property type="entry name" value="Integrin alpha, N-terminal"/>
    <property type="match status" value="2"/>
</dbReference>
<dbReference type="InterPro" id="IPR001258">
    <property type="entry name" value="NHL_repeat"/>
</dbReference>
<dbReference type="Pfam" id="PF13517">
    <property type="entry name" value="FG-GAP_3"/>
    <property type="match status" value="1"/>
</dbReference>
<dbReference type="Proteomes" id="UP000231542">
    <property type="component" value="Unassembled WGS sequence"/>
</dbReference>
<dbReference type="SUPFAM" id="SSF63825">
    <property type="entry name" value="YWTD domain"/>
    <property type="match status" value="1"/>
</dbReference>
<dbReference type="SUPFAM" id="SSF69318">
    <property type="entry name" value="Integrin alpha N-terminal domain"/>
    <property type="match status" value="1"/>
</dbReference>
<dbReference type="PROSITE" id="PS51125">
    <property type="entry name" value="NHL"/>
    <property type="match status" value="1"/>
</dbReference>
<dbReference type="Gene3D" id="2.120.10.30">
    <property type="entry name" value="TolB, C-terminal domain"/>
    <property type="match status" value="5"/>
</dbReference>
<evidence type="ECO:0000256" key="1">
    <source>
        <dbReference type="ARBA" id="ARBA00022729"/>
    </source>
</evidence>
<evidence type="ECO:0000313" key="6">
    <source>
        <dbReference type="Proteomes" id="UP000231542"/>
    </source>
</evidence>
<evidence type="ECO:0000259" key="4">
    <source>
        <dbReference type="Pfam" id="PF25021"/>
    </source>
</evidence>
<feature type="domain" description="Teneurin NHL" evidence="4">
    <location>
        <begin position="344"/>
        <end position="522"/>
    </location>
</feature>
<dbReference type="Pfam" id="PF01436">
    <property type="entry name" value="NHL"/>
    <property type="match status" value="2"/>
</dbReference>
<accession>A0A2H0YVY2</accession>
<dbReference type="InterPro" id="IPR014756">
    <property type="entry name" value="Ig_E-set"/>
</dbReference>
<organism evidence="5 6">
    <name type="scientific">Candidatus Kerfeldbacteria bacterium CG08_land_8_20_14_0_20_40_16</name>
    <dbReference type="NCBI Taxonomy" id="2014244"/>
    <lineage>
        <taxon>Bacteria</taxon>
        <taxon>Candidatus Kerfeldiibacteriota</taxon>
    </lineage>
</organism>
<evidence type="ECO:0000256" key="3">
    <source>
        <dbReference type="PROSITE-ProRule" id="PRU00504"/>
    </source>
</evidence>
<proteinExistence type="predicted"/>
<gene>
    <name evidence="5" type="ORF">COT24_02570</name>
</gene>
<comment type="caution">
    <text evidence="5">The sequence shown here is derived from an EMBL/GenBank/DDBJ whole genome shotgun (WGS) entry which is preliminary data.</text>
</comment>
<dbReference type="InterPro" id="IPR011042">
    <property type="entry name" value="6-blade_b-propeller_TolB-like"/>
</dbReference>
<feature type="repeat" description="NHL" evidence="3">
    <location>
        <begin position="103"/>
        <end position="138"/>
    </location>
</feature>
<dbReference type="InterPro" id="IPR013783">
    <property type="entry name" value="Ig-like_fold"/>
</dbReference>
<dbReference type="PANTHER" id="PTHR46388:SF2">
    <property type="entry name" value="NHL REPEAT-CONTAINING PROTEIN 2"/>
    <property type="match status" value="1"/>
</dbReference>
<dbReference type="InterPro" id="IPR000033">
    <property type="entry name" value="LDLR_classB_rpt"/>
</dbReference>